<feature type="transmembrane region" description="Helical" evidence="8">
    <location>
        <begin position="594"/>
        <end position="615"/>
    </location>
</feature>
<evidence type="ECO:0000256" key="3">
    <source>
        <dbReference type="ARBA" id="ARBA00022448"/>
    </source>
</evidence>
<sequence length="759" mass="81907">MYRVRSRGYEPLLSPQNPGPDAYYSDNVEAPSRAPAHKKRQSVDSGRSAAAYSIDEEQVAEDATFLPIDPSGPHFTWRAVAVGLLIGCLLCFSNMYFGLQTGWISMMSLQSSLVGFVFFRLLARFLKAPFGPAENVILQTTAVATATMPLAGGFVGIVPALGMLTKEDNPGGAVVMNLGELLLWGMGLAFFGVFFAIPLRRQTIIREKLRFPSGTATAQMISVLHQRKDPTLEADELEERVRRERMRLHRPTHPSARASQDSLQDSPSSTGKNGQGFGEPLSGAASQTVDLDEETQRQIAAMDADWKSKGIALLWSFALSGAYTVAAHFVPILSALPVFGTTAAEWNWALRPSLSYMGQGIIMGLPTCLSMMFGAVVGWGILSPVAHYKGWAPGDVNDWKTGSKGWILWISLAVMIAESLVSLGVITFKEVRRYWAKFRQSRQGTDLQDQAATMGNALANPSFLDAMDLDNLDVHPRYLVPNWVVYGGLLVSSILCVVAMTILFGIPVYATILGVVLACLLSILGVRALGETDLNPVSGIGKVSQVIFAGVVPGDIVANLVAGGIAEAGAQQAGDMMQDLKTGHLLHASPRAQFYGQMIGSFFSVFVSVGAYYLYSTSYRIPGPEFEAPTAQVWLDMSRLVNGHALPTNSTPFIIGFALVFGLLPIIEHRFAHHRWVRFLPSGIAFAIGIYNPPDFTIARLIGALTVHLWDKFSDPRFSKPRNVLAIVIASGFVLGEGTLSLPLLALSGGSGGAPASGH</sequence>
<evidence type="ECO:0000256" key="8">
    <source>
        <dbReference type="SAM" id="Phobius"/>
    </source>
</evidence>
<evidence type="ECO:0000256" key="6">
    <source>
        <dbReference type="ARBA" id="ARBA00023136"/>
    </source>
</evidence>
<keyword evidence="3" id="KW-0813">Transport</keyword>
<feature type="transmembrane region" description="Helical" evidence="8">
    <location>
        <begin position="135"/>
        <end position="161"/>
    </location>
</feature>
<gene>
    <name evidence="9" type="primary">OPT8</name>
    <name evidence="9" type="ORF">H4R34_000747</name>
</gene>
<evidence type="ECO:0000256" key="7">
    <source>
        <dbReference type="SAM" id="MobiDB-lite"/>
    </source>
</evidence>
<dbReference type="AlphaFoldDB" id="A0A9W8B7H6"/>
<evidence type="ECO:0000256" key="2">
    <source>
        <dbReference type="ARBA" id="ARBA00008807"/>
    </source>
</evidence>
<comment type="similarity">
    <text evidence="2">Belongs to the oligopeptide OPT transporter family.</text>
</comment>
<feature type="transmembrane region" description="Helical" evidence="8">
    <location>
        <begin position="75"/>
        <end position="97"/>
    </location>
</feature>
<feature type="region of interest" description="Disordered" evidence="7">
    <location>
        <begin position="244"/>
        <end position="289"/>
    </location>
</feature>
<feature type="region of interest" description="Disordered" evidence="7">
    <location>
        <begin position="1"/>
        <end position="44"/>
    </location>
</feature>
<name>A0A9W8B7H6_9FUNG</name>
<comment type="caution">
    <text evidence="9">The sequence shown here is derived from an EMBL/GenBank/DDBJ whole genome shotgun (WGS) entry which is preliminary data.</text>
</comment>
<feature type="compositionally biased region" description="Polar residues" evidence="7">
    <location>
        <begin position="257"/>
        <end position="272"/>
    </location>
</feature>
<feature type="transmembrane region" description="Helical" evidence="8">
    <location>
        <begin position="483"/>
        <end position="506"/>
    </location>
</feature>
<dbReference type="OrthoDB" id="627262at2759"/>
<accession>A0A9W8B7H6</accession>
<reference evidence="9" key="1">
    <citation type="submission" date="2022-07" db="EMBL/GenBank/DDBJ databases">
        <title>Phylogenomic reconstructions and comparative analyses of Kickxellomycotina fungi.</title>
        <authorList>
            <person name="Reynolds N.K."/>
            <person name="Stajich J.E."/>
            <person name="Barry K."/>
            <person name="Grigoriev I.V."/>
            <person name="Crous P."/>
            <person name="Smith M.E."/>
        </authorList>
    </citation>
    <scope>NUCLEOTIDE SEQUENCE</scope>
    <source>
        <strain evidence="9">RSA 567</strain>
    </source>
</reference>
<dbReference type="Pfam" id="PF03169">
    <property type="entry name" value="OPT"/>
    <property type="match status" value="1"/>
</dbReference>
<keyword evidence="6 8" id="KW-0472">Membrane</keyword>
<feature type="transmembrane region" description="Helical" evidence="8">
    <location>
        <begin position="512"/>
        <end position="530"/>
    </location>
</feature>
<dbReference type="PANTHER" id="PTHR31645:SF0">
    <property type="entry name" value="OLIGOPEPTIDE TRANSPORTER YGL114W-RELATED"/>
    <property type="match status" value="1"/>
</dbReference>
<keyword evidence="4 8" id="KW-0812">Transmembrane</keyword>
<dbReference type="GO" id="GO:0035673">
    <property type="term" value="F:oligopeptide transmembrane transporter activity"/>
    <property type="evidence" value="ECO:0007669"/>
    <property type="project" value="InterPro"/>
</dbReference>
<dbReference type="Proteomes" id="UP001151582">
    <property type="component" value="Unassembled WGS sequence"/>
</dbReference>
<feature type="transmembrane region" description="Helical" evidence="8">
    <location>
        <begin position="361"/>
        <end position="386"/>
    </location>
</feature>
<feature type="transmembrane region" description="Helical" evidence="8">
    <location>
        <begin position="181"/>
        <end position="199"/>
    </location>
</feature>
<organism evidence="9 10">
    <name type="scientific">Dimargaris verticillata</name>
    <dbReference type="NCBI Taxonomy" id="2761393"/>
    <lineage>
        <taxon>Eukaryota</taxon>
        <taxon>Fungi</taxon>
        <taxon>Fungi incertae sedis</taxon>
        <taxon>Zoopagomycota</taxon>
        <taxon>Kickxellomycotina</taxon>
        <taxon>Dimargaritomycetes</taxon>
        <taxon>Dimargaritales</taxon>
        <taxon>Dimargaritaceae</taxon>
        <taxon>Dimargaris</taxon>
    </lineage>
</organism>
<dbReference type="NCBIfam" id="TIGR00728">
    <property type="entry name" value="OPT_sfam"/>
    <property type="match status" value="1"/>
</dbReference>
<evidence type="ECO:0000313" key="10">
    <source>
        <dbReference type="Proteomes" id="UP001151582"/>
    </source>
</evidence>
<dbReference type="EMBL" id="JANBQB010000024">
    <property type="protein sequence ID" value="KAJ1984279.1"/>
    <property type="molecule type" value="Genomic_DNA"/>
</dbReference>
<evidence type="ECO:0000313" key="9">
    <source>
        <dbReference type="EMBL" id="KAJ1984279.1"/>
    </source>
</evidence>
<evidence type="ECO:0000256" key="5">
    <source>
        <dbReference type="ARBA" id="ARBA00022989"/>
    </source>
</evidence>
<evidence type="ECO:0000256" key="1">
    <source>
        <dbReference type="ARBA" id="ARBA00004141"/>
    </source>
</evidence>
<protein>
    <submittedName>
        <fullName evidence="9">OPT super</fullName>
    </submittedName>
</protein>
<dbReference type="InterPro" id="IPR045035">
    <property type="entry name" value="YSL-like"/>
</dbReference>
<dbReference type="InterPro" id="IPR004813">
    <property type="entry name" value="OPT"/>
</dbReference>
<proteinExistence type="inferred from homology"/>
<evidence type="ECO:0000256" key="4">
    <source>
        <dbReference type="ARBA" id="ARBA00022692"/>
    </source>
</evidence>
<feature type="transmembrane region" description="Helical" evidence="8">
    <location>
        <begin position="103"/>
        <end position="123"/>
    </location>
</feature>
<keyword evidence="5 8" id="KW-1133">Transmembrane helix</keyword>
<dbReference type="PANTHER" id="PTHR31645">
    <property type="entry name" value="OLIGOPEPTIDE TRANSPORTER YGL114W-RELATED"/>
    <property type="match status" value="1"/>
</dbReference>
<keyword evidence="10" id="KW-1185">Reference proteome</keyword>
<dbReference type="GO" id="GO:0000329">
    <property type="term" value="C:fungal-type vacuole membrane"/>
    <property type="evidence" value="ECO:0007669"/>
    <property type="project" value="TreeGrafter"/>
</dbReference>
<feature type="transmembrane region" description="Helical" evidence="8">
    <location>
        <begin position="406"/>
        <end position="428"/>
    </location>
</feature>
<feature type="transmembrane region" description="Helical" evidence="8">
    <location>
        <begin position="724"/>
        <end position="746"/>
    </location>
</feature>
<comment type="subcellular location">
    <subcellularLocation>
        <location evidence="1">Membrane</location>
        <topology evidence="1">Multi-pass membrane protein</topology>
    </subcellularLocation>
</comment>
<feature type="transmembrane region" description="Helical" evidence="8">
    <location>
        <begin position="650"/>
        <end position="667"/>
    </location>
</feature>